<accession>A0A4C1VXN8</accession>
<dbReference type="AlphaFoldDB" id="A0A4C1VXN8"/>
<evidence type="ECO:0000313" key="1">
    <source>
        <dbReference type="EMBL" id="GBP43112.1"/>
    </source>
</evidence>
<reference evidence="1 2" key="1">
    <citation type="journal article" date="2019" name="Commun. Biol.">
        <title>The bagworm genome reveals a unique fibroin gene that provides high tensile strength.</title>
        <authorList>
            <person name="Kono N."/>
            <person name="Nakamura H."/>
            <person name="Ohtoshi R."/>
            <person name="Tomita M."/>
            <person name="Numata K."/>
            <person name="Arakawa K."/>
        </authorList>
    </citation>
    <scope>NUCLEOTIDE SEQUENCE [LARGE SCALE GENOMIC DNA]</scope>
</reference>
<name>A0A4C1VXN8_EUMVA</name>
<dbReference type="EMBL" id="BGZK01000430">
    <property type="protein sequence ID" value="GBP43112.1"/>
    <property type="molecule type" value="Genomic_DNA"/>
</dbReference>
<proteinExistence type="predicted"/>
<comment type="caution">
    <text evidence="1">The sequence shown here is derived from an EMBL/GenBank/DDBJ whole genome shotgun (WGS) entry which is preliminary data.</text>
</comment>
<evidence type="ECO:0000313" key="2">
    <source>
        <dbReference type="Proteomes" id="UP000299102"/>
    </source>
</evidence>
<sequence length="83" mass="9789">MHCRHSRPAWAIEFRYVHRPTWTGHRRAIDVRDSPGRDNALRPWTSRYPNSSRFDLARDTPVTSRGPRTLLSPGFIDTHYVFL</sequence>
<keyword evidence="2" id="KW-1185">Reference proteome</keyword>
<protein>
    <submittedName>
        <fullName evidence="1">Uncharacterized protein</fullName>
    </submittedName>
</protein>
<dbReference type="Proteomes" id="UP000299102">
    <property type="component" value="Unassembled WGS sequence"/>
</dbReference>
<organism evidence="1 2">
    <name type="scientific">Eumeta variegata</name>
    <name type="common">Bagworm moth</name>
    <name type="synonym">Eumeta japonica</name>
    <dbReference type="NCBI Taxonomy" id="151549"/>
    <lineage>
        <taxon>Eukaryota</taxon>
        <taxon>Metazoa</taxon>
        <taxon>Ecdysozoa</taxon>
        <taxon>Arthropoda</taxon>
        <taxon>Hexapoda</taxon>
        <taxon>Insecta</taxon>
        <taxon>Pterygota</taxon>
        <taxon>Neoptera</taxon>
        <taxon>Endopterygota</taxon>
        <taxon>Lepidoptera</taxon>
        <taxon>Glossata</taxon>
        <taxon>Ditrysia</taxon>
        <taxon>Tineoidea</taxon>
        <taxon>Psychidae</taxon>
        <taxon>Oiketicinae</taxon>
        <taxon>Eumeta</taxon>
    </lineage>
</organism>
<gene>
    <name evidence="1" type="ORF">EVAR_40552_1</name>
</gene>